<dbReference type="InterPro" id="IPR003131">
    <property type="entry name" value="T1-type_BTB"/>
</dbReference>
<organism evidence="3 4">
    <name type="scientific">Acanthamoeba castellanii medusavirus J1</name>
    <dbReference type="NCBI Taxonomy" id="3114988"/>
    <lineage>
        <taxon>Viruses</taxon>
        <taxon>Varidnaviria</taxon>
        <taxon>Bamfordvirae</taxon>
        <taxon>Nucleocytoviricota</taxon>
        <taxon>Megaviricetes</taxon>
        <taxon>Mamonoviridae</taxon>
        <taxon>Medusavirus</taxon>
        <taxon>Medusavirus medusae</taxon>
    </lineage>
</organism>
<evidence type="ECO:0000313" key="4">
    <source>
        <dbReference type="Proteomes" id="UP001161669"/>
    </source>
</evidence>
<dbReference type="KEGG" id="vg:80540792"/>
<feature type="region of interest" description="Disordered" evidence="1">
    <location>
        <begin position="207"/>
        <end position="246"/>
    </location>
</feature>
<dbReference type="Proteomes" id="UP001161669">
    <property type="component" value="Segment"/>
</dbReference>
<dbReference type="InterPro" id="IPR011333">
    <property type="entry name" value="SKP1/BTB/POZ_sf"/>
</dbReference>
<dbReference type="SUPFAM" id="SSF54695">
    <property type="entry name" value="POZ domain"/>
    <property type="match status" value="1"/>
</dbReference>
<feature type="domain" description="Potassium channel tetramerisation-type BTB" evidence="2">
    <location>
        <begin position="7"/>
        <end position="98"/>
    </location>
</feature>
<reference evidence="4" key="1">
    <citation type="journal article" date="2019" name="J. Virol.">
        <title>Medusavirus, a novel large DNA virus discovered from hot spring water.</title>
        <authorList>
            <person name="Yoshikawa G."/>
            <person name="Blanc-Mathieu R."/>
            <person name="Song C."/>
            <person name="Kayama Y."/>
            <person name="Mochizuki T."/>
            <person name="Murata K."/>
            <person name="Ogata H."/>
            <person name="Takemura M."/>
        </authorList>
    </citation>
    <scope>NUCLEOTIDE SEQUENCE [LARGE SCALE GENOMIC DNA]</scope>
</reference>
<dbReference type="EMBL" id="AP018495">
    <property type="protein sequence ID" value="BBI30440.1"/>
    <property type="molecule type" value="Genomic_DNA"/>
</dbReference>
<dbReference type="Pfam" id="PF02214">
    <property type="entry name" value="BTB_2"/>
    <property type="match status" value="1"/>
</dbReference>
<evidence type="ECO:0000256" key="1">
    <source>
        <dbReference type="SAM" id="MobiDB-lite"/>
    </source>
</evidence>
<evidence type="ECO:0000259" key="2">
    <source>
        <dbReference type="Pfam" id="PF02214"/>
    </source>
</evidence>
<sequence>METDHIVRLNVQGTHADVPLSVLQATPGGVETGLTALFRSTTATSGTENRRFIDCHPDAFNAIVNYHRRGGDPQRQRPLNMSHEAWDAELDYWCIEHPKTRPQPWDCSTDPLLEARTEVARAIWRWIEDSHRWRHFLFRGGTVYQFWVASSDVGPCLLDTRYGSVGVREWLAVAGNRNVLRSHINSLGYKCVSIGLAHGLSSGHFEDADKHRKRRHRETSPLPPIGENVAARRERAENEGGTTKNDDLVTCGEWPLDGYTFPMEELYVVRLEFDV</sequence>
<accession>A0A3T1CX75</accession>
<name>A0A3T1CX75_9VIRU</name>
<proteinExistence type="predicted"/>
<dbReference type="GO" id="GO:0051260">
    <property type="term" value="P:protein homooligomerization"/>
    <property type="evidence" value="ECO:0007669"/>
    <property type="project" value="InterPro"/>
</dbReference>
<evidence type="ECO:0000313" key="3">
    <source>
        <dbReference type="EMBL" id="BBI30440.1"/>
    </source>
</evidence>
<keyword evidence="4" id="KW-1185">Reference proteome</keyword>
<dbReference type="Gene3D" id="3.30.710.10">
    <property type="entry name" value="Potassium Channel Kv1.1, Chain A"/>
    <property type="match status" value="1"/>
</dbReference>
<protein>
    <submittedName>
        <fullName evidence="3">BTB/POZ domain-containing protein</fullName>
    </submittedName>
</protein>